<organism evidence="1 2">
    <name type="scientific">Candidatus Thiomargarita nelsonii</name>
    <dbReference type="NCBI Taxonomy" id="1003181"/>
    <lineage>
        <taxon>Bacteria</taxon>
        <taxon>Pseudomonadati</taxon>
        <taxon>Pseudomonadota</taxon>
        <taxon>Gammaproteobacteria</taxon>
        <taxon>Thiotrichales</taxon>
        <taxon>Thiotrichaceae</taxon>
        <taxon>Thiomargarita</taxon>
    </lineage>
</organism>
<accession>A0A4E0QQE7</accession>
<evidence type="ECO:0000313" key="1">
    <source>
        <dbReference type="EMBL" id="TGN99885.1"/>
    </source>
</evidence>
<reference evidence="1 2" key="1">
    <citation type="journal article" date="2016" name="Front. Microbiol.">
        <title>Single-Cell (Meta-)Genomics of a Dimorphic Candidatus Thiomargarita nelsonii Reveals Genomic Plasticity.</title>
        <authorList>
            <person name="Flood B.E."/>
            <person name="Fliss P."/>
            <person name="Jones D.S."/>
            <person name="Dick G.J."/>
            <person name="Jain S."/>
            <person name="Kaster A.K."/>
            <person name="Winkel M."/>
            <person name="Mussmann M."/>
            <person name="Bailey J."/>
        </authorList>
    </citation>
    <scope>NUCLEOTIDE SEQUENCE [LARGE SCALE GENOMIC DNA]</scope>
    <source>
        <strain evidence="1">Hydrate Ridge</strain>
    </source>
</reference>
<keyword evidence="2" id="KW-1185">Reference proteome</keyword>
<dbReference type="EMBL" id="JSZA02000277">
    <property type="protein sequence ID" value="TGN99885.1"/>
    <property type="molecule type" value="Genomic_DNA"/>
</dbReference>
<sequence length="87" mass="9592">MAPEILTAGINFEINKQIIHLSPTLYANFGRSLLNTALALSHKDGKTGYKILSNFSYPFKQFNSNLSLGATSREYTNKAVSHSMPLS</sequence>
<proteinExistence type="predicted"/>
<dbReference type="AlphaFoldDB" id="A0A4E0QQE7"/>
<comment type="caution">
    <text evidence="1">The sequence shown here is derived from an EMBL/GenBank/DDBJ whole genome shotgun (WGS) entry which is preliminary data.</text>
</comment>
<name>A0A4E0QQE7_9GAMM</name>
<dbReference type="Proteomes" id="UP000030428">
    <property type="component" value="Unassembled WGS sequence"/>
</dbReference>
<protein>
    <submittedName>
        <fullName evidence="1">Uncharacterized protein</fullName>
    </submittedName>
</protein>
<evidence type="ECO:0000313" key="2">
    <source>
        <dbReference type="Proteomes" id="UP000030428"/>
    </source>
</evidence>
<gene>
    <name evidence="1" type="ORF">PN36_32230</name>
</gene>